<name>A0A495K4E8_WILMA</name>
<feature type="compositionally biased region" description="Acidic residues" evidence="1">
    <location>
        <begin position="30"/>
        <end position="42"/>
    </location>
</feature>
<accession>A0A495K4E8</accession>
<gene>
    <name evidence="2" type="ORF">DFJ75_2232</name>
</gene>
<feature type="region of interest" description="Disordered" evidence="1">
    <location>
        <begin position="1"/>
        <end position="42"/>
    </location>
</feature>
<dbReference type="AlphaFoldDB" id="A0A495K4E8"/>
<evidence type="ECO:0000256" key="1">
    <source>
        <dbReference type="SAM" id="MobiDB-lite"/>
    </source>
</evidence>
<reference evidence="2 3" key="1">
    <citation type="submission" date="2018-10" db="EMBL/GenBank/DDBJ databases">
        <title>Sequencing the genomes of 1000 actinobacteria strains.</title>
        <authorList>
            <person name="Klenk H.-P."/>
        </authorList>
    </citation>
    <scope>NUCLEOTIDE SEQUENCE [LARGE SCALE GENOMIC DNA]</scope>
    <source>
        <strain evidence="2 3">DSM 44343</strain>
    </source>
</reference>
<proteinExistence type="predicted"/>
<dbReference type="RefSeq" id="WP_255283879.1">
    <property type="nucleotide sequence ID" value="NZ_CBCRXS010000002.1"/>
</dbReference>
<evidence type="ECO:0000313" key="3">
    <source>
        <dbReference type="Proteomes" id="UP000274762"/>
    </source>
</evidence>
<feature type="compositionally biased region" description="Acidic residues" evidence="1">
    <location>
        <begin position="12"/>
        <end position="21"/>
    </location>
</feature>
<sequence length="42" mass="4560">MTAPQDDKGDDTYDPDGDPDMVESTTEQPDQAEGEDDPDETS</sequence>
<feature type="compositionally biased region" description="Basic and acidic residues" evidence="1">
    <location>
        <begin position="1"/>
        <end position="11"/>
    </location>
</feature>
<organism evidence="2 3">
    <name type="scientific">Williamsia marianensis</name>
    <dbReference type="NCBI Taxonomy" id="85044"/>
    <lineage>
        <taxon>Bacteria</taxon>
        <taxon>Bacillati</taxon>
        <taxon>Actinomycetota</taxon>
        <taxon>Actinomycetes</taxon>
        <taxon>Mycobacteriales</taxon>
        <taxon>Nocardiaceae</taxon>
        <taxon>Williamsia</taxon>
    </lineage>
</organism>
<dbReference type="Proteomes" id="UP000274762">
    <property type="component" value="Unassembled WGS sequence"/>
</dbReference>
<evidence type="ECO:0000313" key="2">
    <source>
        <dbReference type="EMBL" id="RKR95414.1"/>
    </source>
</evidence>
<comment type="caution">
    <text evidence="2">The sequence shown here is derived from an EMBL/GenBank/DDBJ whole genome shotgun (WGS) entry which is preliminary data.</text>
</comment>
<dbReference type="EMBL" id="RBKV01000001">
    <property type="protein sequence ID" value="RKR95414.1"/>
    <property type="molecule type" value="Genomic_DNA"/>
</dbReference>
<protein>
    <submittedName>
        <fullName evidence="2">Uncharacterized protein</fullName>
    </submittedName>
</protein>